<keyword evidence="3" id="KW-1185">Reference proteome</keyword>
<comment type="caution">
    <text evidence="2">The sequence shown here is derived from an EMBL/GenBank/DDBJ whole genome shotgun (WGS) entry which is preliminary data.</text>
</comment>
<organism evidence="2 3">
    <name type="scientific">Gracilimonas halophila</name>
    <dbReference type="NCBI Taxonomy" id="1834464"/>
    <lineage>
        <taxon>Bacteria</taxon>
        <taxon>Pseudomonadati</taxon>
        <taxon>Balneolota</taxon>
        <taxon>Balneolia</taxon>
        <taxon>Balneolales</taxon>
        <taxon>Balneolaceae</taxon>
        <taxon>Gracilimonas</taxon>
    </lineage>
</organism>
<evidence type="ECO:0000256" key="1">
    <source>
        <dbReference type="SAM" id="SignalP"/>
    </source>
</evidence>
<evidence type="ECO:0000313" key="3">
    <source>
        <dbReference type="Proteomes" id="UP001597460"/>
    </source>
</evidence>
<sequence length="408" mass="46437">MGNRILIAVFLIVLFPGVLAAQSDNYTLSFAPDAWYNEVDGIRLGARVLGEMEGTFQDGPHRLEAGLWVGTAFPDLPVSYYISFTEPISAFSSFGNEGNFRIQSSIRTGYSRHELSMNKRWQNGFDEFDYHEFTLSFSQEKLFDQEYRPYPLLWQKEWKSLLGAEYRLSQNFDLGKFNLNASFKQNVSEFEGFKVAMVEIKQQIPLGDKFEFRVRGFTGYTDTENAPEYLFGISYRQPVGWLQNGISRAKGTLPGSLLDDGLFHVSGHANLRGYTNAEFRSLSEESFVQYNFVNTINTEFEFPNFINSAMSGSIISDFVQLRSYLFADAGNFFRADYELSPGLISDLNEQRADAGVGFQFSINIPDYLGNDRGFAIRYEIPFWLSHPEDSESNFKFRNLIGIGAVISL</sequence>
<accession>A0ABW5JJI3</accession>
<dbReference type="RefSeq" id="WP_390300449.1">
    <property type="nucleotide sequence ID" value="NZ_JBHULI010000024.1"/>
</dbReference>
<protein>
    <recommendedName>
        <fullName evidence="4">Surface antigen</fullName>
    </recommendedName>
</protein>
<name>A0ABW5JJI3_9BACT</name>
<evidence type="ECO:0008006" key="4">
    <source>
        <dbReference type="Google" id="ProtNLM"/>
    </source>
</evidence>
<reference evidence="3" key="1">
    <citation type="journal article" date="2019" name="Int. J. Syst. Evol. Microbiol.">
        <title>The Global Catalogue of Microorganisms (GCM) 10K type strain sequencing project: providing services to taxonomists for standard genome sequencing and annotation.</title>
        <authorList>
            <consortium name="The Broad Institute Genomics Platform"/>
            <consortium name="The Broad Institute Genome Sequencing Center for Infectious Disease"/>
            <person name="Wu L."/>
            <person name="Ma J."/>
        </authorList>
    </citation>
    <scope>NUCLEOTIDE SEQUENCE [LARGE SCALE GENOMIC DNA]</scope>
    <source>
        <strain evidence="3">KCTC 52042</strain>
    </source>
</reference>
<feature type="signal peptide" evidence="1">
    <location>
        <begin position="1"/>
        <end position="20"/>
    </location>
</feature>
<proteinExistence type="predicted"/>
<evidence type="ECO:0000313" key="2">
    <source>
        <dbReference type="EMBL" id="MFD2532207.1"/>
    </source>
</evidence>
<dbReference type="Proteomes" id="UP001597460">
    <property type="component" value="Unassembled WGS sequence"/>
</dbReference>
<dbReference type="EMBL" id="JBHULI010000024">
    <property type="protein sequence ID" value="MFD2532207.1"/>
    <property type="molecule type" value="Genomic_DNA"/>
</dbReference>
<keyword evidence="1" id="KW-0732">Signal</keyword>
<gene>
    <name evidence="2" type="ORF">ACFSVN_07095</name>
</gene>
<feature type="chain" id="PRO_5046597914" description="Surface antigen" evidence="1">
    <location>
        <begin position="21"/>
        <end position="408"/>
    </location>
</feature>